<dbReference type="AlphaFoldDB" id="A0A371YWZ7"/>
<keyword evidence="3" id="KW-1185">Reference proteome</keyword>
<evidence type="ECO:0000313" key="3">
    <source>
        <dbReference type="Proteomes" id="UP000262371"/>
    </source>
</evidence>
<name>A0A371YWZ7_9PROT</name>
<dbReference type="OrthoDB" id="7276832at2"/>
<evidence type="ECO:0000313" key="2">
    <source>
        <dbReference type="EMBL" id="RFD18758.1"/>
    </source>
</evidence>
<proteinExistence type="predicted"/>
<evidence type="ECO:0000256" key="1">
    <source>
        <dbReference type="SAM" id="MobiDB-lite"/>
    </source>
</evidence>
<accession>A0A371YWZ7</accession>
<dbReference type="Proteomes" id="UP000262371">
    <property type="component" value="Unassembled WGS sequence"/>
</dbReference>
<organism evidence="2 3">
    <name type="scientific">Komagataeibacter melaceti</name>
    <dbReference type="NCBI Taxonomy" id="2766577"/>
    <lineage>
        <taxon>Bacteria</taxon>
        <taxon>Pseudomonadati</taxon>
        <taxon>Pseudomonadota</taxon>
        <taxon>Alphaproteobacteria</taxon>
        <taxon>Acetobacterales</taxon>
        <taxon>Acetobacteraceae</taxon>
        <taxon>Komagataeibacter</taxon>
    </lineage>
</organism>
<feature type="region of interest" description="Disordered" evidence="1">
    <location>
        <begin position="1"/>
        <end position="36"/>
    </location>
</feature>
<sequence length="99" mass="11275">MAEGGHTDAGNEDPGEASQRHFSMHQLSKKPPLPRLHMDYGQYRYIPEGDKIKEQPDMNRLLFWTKGGEPDGYAERRGSAILYYDRTGKAVRVDTNPPQ</sequence>
<reference evidence="2 3" key="1">
    <citation type="submission" date="2018-08" db="EMBL/GenBank/DDBJ databases">
        <title>Komagataeibacter sp. AV 382.</title>
        <authorList>
            <person name="Skraban J."/>
            <person name="Trcek J."/>
        </authorList>
    </citation>
    <scope>NUCLEOTIDE SEQUENCE [LARGE SCALE GENOMIC DNA]</scope>
    <source>
        <strain evidence="2 3">AV 382</strain>
    </source>
</reference>
<comment type="caution">
    <text evidence="2">The sequence shown here is derived from an EMBL/GenBank/DDBJ whole genome shotgun (WGS) entry which is preliminary data.</text>
</comment>
<dbReference type="RefSeq" id="WP_116704095.1">
    <property type="nucleotide sequence ID" value="NZ_QUWV01000154.1"/>
</dbReference>
<protein>
    <submittedName>
        <fullName evidence="2">Uncharacterized protein</fullName>
    </submittedName>
</protein>
<gene>
    <name evidence="2" type="ORF">DY926_14895</name>
</gene>
<dbReference type="EMBL" id="QUWV01000154">
    <property type="protein sequence ID" value="RFD18758.1"/>
    <property type="molecule type" value="Genomic_DNA"/>
</dbReference>